<proteinExistence type="inferred from homology"/>
<feature type="compositionally biased region" description="Basic and acidic residues" evidence="24">
    <location>
        <begin position="587"/>
        <end position="597"/>
    </location>
</feature>
<gene>
    <name evidence="26" type="ORF">GQX73_g10574</name>
</gene>
<keyword evidence="7 23" id="KW-0812">Transmembrane</keyword>
<dbReference type="PROSITE" id="PS00973">
    <property type="entry name" value="USP_2"/>
    <property type="match status" value="1"/>
</dbReference>
<dbReference type="InterPro" id="IPR028889">
    <property type="entry name" value="USP"/>
</dbReference>
<feature type="compositionally biased region" description="Polar residues" evidence="24">
    <location>
        <begin position="23"/>
        <end position="33"/>
    </location>
</feature>
<feature type="compositionally biased region" description="Basic and acidic residues" evidence="24">
    <location>
        <begin position="610"/>
        <end position="622"/>
    </location>
</feature>
<dbReference type="GO" id="GO:0004843">
    <property type="term" value="F:cysteine-type deubiquitinase activity"/>
    <property type="evidence" value="ECO:0007669"/>
    <property type="project" value="UniProtKB-EC"/>
</dbReference>
<evidence type="ECO:0000256" key="17">
    <source>
        <dbReference type="ARBA" id="ARBA00041772"/>
    </source>
</evidence>
<dbReference type="InterPro" id="IPR018200">
    <property type="entry name" value="USP_CS"/>
</dbReference>
<evidence type="ECO:0000313" key="26">
    <source>
        <dbReference type="EMBL" id="KAF2962999.1"/>
    </source>
</evidence>
<evidence type="ECO:0000256" key="2">
    <source>
        <dbReference type="ARBA" id="ARBA00004448"/>
    </source>
</evidence>
<feature type="repeat" description="Solcar" evidence="23">
    <location>
        <begin position="184"/>
        <end position="269"/>
    </location>
</feature>
<dbReference type="AlphaFoldDB" id="A0A7C8ISN5"/>
<reference evidence="26 27" key="1">
    <citation type="submission" date="2019-12" db="EMBL/GenBank/DDBJ databases">
        <title>Draft genome sequence of the ascomycete Xylaria multiplex DSM 110363.</title>
        <authorList>
            <person name="Buettner E."/>
            <person name="Kellner H."/>
        </authorList>
    </citation>
    <scope>NUCLEOTIDE SEQUENCE [LARGE SCALE GENOMIC DNA]</scope>
    <source>
        <strain evidence="26 27">DSM 110363</strain>
    </source>
</reference>
<evidence type="ECO:0000256" key="23">
    <source>
        <dbReference type="PROSITE-ProRule" id="PRU00282"/>
    </source>
</evidence>
<feature type="compositionally biased region" description="Polar residues" evidence="24">
    <location>
        <begin position="985"/>
        <end position="998"/>
    </location>
</feature>
<dbReference type="FunFam" id="1.50.40.10:FF:000131">
    <property type="entry name" value="Mitochondrial phosphate carrier protein 2"/>
    <property type="match status" value="1"/>
</dbReference>
<feature type="repeat" description="Solcar" evidence="23">
    <location>
        <begin position="87"/>
        <end position="171"/>
    </location>
</feature>
<dbReference type="PROSITE" id="PS50235">
    <property type="entry name" value="USP_3"/>
    <property type="match status" value="1"/>
</dbReference>
<evidence type="ECO:0000256" key="5">
    <source>
        <dbReference type="ARBA" id="ARBA00012759"/>
    </source>
</evidence>
<dbReference type="Proteomes" id="UP000481858">
    <property type="component" value="Unassembled WGS sequence"/>
</dbReference>
<sequence>MPSLFPTLHALQQSFGPGGRTPIRQSETATELSKATPRQARPELYSAAFSVVNDPNKKLSAEAQKEFDKATSAAKAKTNQIELYSPGFYAAATFGGLLACGLTHTAVTPLDLVKCRRQVDPNLYKGNFQAWGLIYRKEGIRGIFTGWGPTLAGYSAQGAFKYGWYEYFKKTYSDLAGPENAYKYKTLLYLSASASAEFLADIALCPFESVKVRMQTSIPSPYTGMFDGLRKITAAEGVGGLYKGLYPLWGRQIPYTMMKFASFETIVEMIYDRLPGKKTEYGKGAQTAVSFTAGYIAGILCAVVSHPADVLVSKLNANRKPGEAFGVAVARNYKDTGFIGLWNGLPVRIVMIGTLTGLQWMIYDSFKIFMGFPTTGGAAPPGQNYVTPQMANHARHTGAVGLGSLLQIRVVWYWSGKCGQDLGTRGAAAAVRLDAGPSLPRSRLLPLEHVGTVTMASFLTKWKPSSATCPGGLRLTWLQKSLTSSAKDGLKKKEEPPPELTPLEKMLVNAGSIRPDGSDKFFGMENFGNTCYCNSIVQALFYTTAFREQVLKFPVLSPSDTPNGSRPKVNVQIRAPNTNGNAQADANGKKNPNEKKAATSGPPQPGQPVRPEDKPDTPEYKKKQAMLKGPILELARESGSTYGMEECTFTGLRDIFMALVESNTRTGVLSPQRFLEIFKRDNEMFRNSMHQDAHEFYGLVLNDVITNVESTAQRLLNCEPEITADGMTEALRTALSAVAKTTTNGTNSPGTASQRDETFLDLSIDLEEHTSVTSCLQKFSAEEMLCERNKFHCDHCGGLQEAEKRMKIKRLPKVLALHLKRFKYTEDYSRLQKLFHRVVYPYQLRMFNTTEEAEDPDRLYELYAVVIHIGGNAYHGHYVSVIKTEDRGWLLFDDEMVEPVDKHYVRNFFGDKPGMACAYVLFYQETTFEKVRAEQEAEGLEEVRIVSEKAGVAQENEQVNGRHDGLSRQVTRPVDDQDGPANVDPTATASDLSRSPSNGVPVPPIPADAPPVPSLPRTNTVKSLKEGKKEAKAQEKARKQAEKDEWKAKKKQREESFSRLREARKSEEAELKKALEESKKSAAEEREKQNEEHDSVPSLSRGNRDSKTMSRKSFGFLRGKRDSIETSDSSQNGESATQTQSSDKHEPFKLRKSFSFGIGRKKSMKFL</sequence>
<accession>A0A7C8ISN5</accession>
<evidence type="ECO:0000256" key="15">
    <source>
        <dbReference type="ARBA" id="ARBA00037075"/>
    </source>
</evidence>
<feature type="repeat" description="Solcar" evidence="23">
    <location>
        <begin position="285"/>
        <end position="369"/>
    </location>
</feature>
<dbReference type="InterPro" id="IPR018108">
    <property type="entry name" value="MCP_transmembrane"/>
</dbReference>
<comment type="catalytic activity">
    <reaction evidence="1">
        <text>Thiol-dependent hydrolysis of ester, thioester, amide, peptide and isopeptide bonds formed by the C-terminal Gly of ubiquitin (a 76-residue protein attached to proteins as an intracellular targeting signal).</text>
        <dbReference type="EC" id="3.4.19.12"/>
    </reaction>
</comment>
<feature type="compositionally biased region" description="Basic and acidic residues" evidence="24">
    <location>
        <begin position="1023"/>
        <end position="1095"/>
    </location>
</feature>
<evidence type="ECO:0000256" key="22">
    <source>
        <dbReference type="ARBA" id="ARBA00054508"/>
    </source>
</evidence>
<feature type="region of interest" description="Disordered" evidence="24">
    <location>
        <begin position="954"/>
        <end position="1154"/>
    </location>
</feature>
<feature type="compositionally biased region" description="Polar residues" evidence="24">
    <location>
        <begin position="575"/>
        <end position="584"/>
    </location>
</feature>
<comment type="similarity">
    <text evidence="4">Belongs to the peptidase C19 family.</text>
</comment>
<evidence type="ECO:0000256" key="7">
    <source>
        <dbReference type="ARBA" id="ARBA00022692"/>
    </source>
</evidence>
<dbReference type="Gene3D" id="3.90.70.10">
    <property type="entry name" value="Cysteine proteinases"/>
    <property type="match status" value="1"/>
</dbReference>
<evidence type="ECO:0000256" key="12">
    <source>
        <dbReference type="ARBA" id="ARBA00022989"/>
    </source>
</evidence>
<evidence type="ECO:0000256" key="1">
    <source>
        <dbReference type="ARBA" id="ARBA00000707"/>
    </source>
</evidence>
<evidence type="ECO:0000256" key="19">
    <source>
        <dbReference type="ARBA" id="ARBA00041962"/>
    </source>
</evidence>
<dbReference type="GO" id="GO:0016579">
    <property type="term" value="P:protein deubiquitination"/>
    <property type="evidence" value="ECO:0007669"/>
    <property type="project" value="InterPro"/>
</dbReference>
<comment type="similarity">
    <text evidence="3">Belongs to the mitochondrial carrier (TC 2.A.29) family.</text>
</comment>
<evidence type="ECO:0000256" key="8">
    <source>
        <dbReference type="ARBA" id="ARBA00022737"/>
    </source>
</evidence>
<keyword evidence="11" id="KW-0788">Thiol protease</keyword>
<dbReference type="GO" id="GO:0005743">
    <property type="term" value="C:mitochondrial inner membrane"/>
    <property type="evidence" value="ECO:0007669"/>
    <property type="project" value="UniProtKB-SubCell"/>
</dbReference>
<evidence type="ECO:0000256" key="4">
    <source>
        <dbReference type="ARBA" id="ARBA00009085"/>
    </source>
</evidence>
<keyword evidence="12" id="KW-1133">Transmembrane helix</keyword>
<evidence type="ECO:0000256" key="3">
    <source>
        <dbReference type="ARBA" id="ARBA00006375"/>
    </source>
</evidence>
<keyword evidence="10" id="KW-0378">Hydrolase</keyword>
<feature type="domain" description="USP" evidence="25">
    <location>
        <begin position="522"/>
        <end position="926"/>
    </location>
</feature>
<evidence type="ECO:0000256" key="20">
    <source>
        <dbReference type="ARBA" id="ARBA00042086"/>
    </source>
</evidence>
<dbReference type="PROSITE" id="PS00972">
    <property type="entry name" value="USP_1"/>
    <property type="match status" value="1"/>
</dbReference>
<keyword evidence="9" id="KW-0999">Mitochondrion inner membrane</keyword>
<dbReference type="InterPro" id="IPR003903">
    <property type="entry name" value="UIM_dom"/>
</dbReference>
<evidence type="ECO:0000256" key="18">
    <source>
        <dbReference type="ARBA" id="ARBA00041870"/>
    </source>
</evidence>
<evidence type="ECO:0000256" key="13">
    <source>
        <dbReference type="ARBA" id="ARBA00023128"/>
    </source>
</evidence>
<dbReference type="EMBL" id="WUBL01000244">
    <property type="protein sequence ID" value="KAF2962999.1"/>
    <property type="molecule type" value="Genomic_DNA"/>
</dbReference>
<feature type="compositionally biased region" description="Polar residues" evidence="24">
    <location>
        <begin position="1126"/>
        <end position="1141"/>
    </location>
</feature>
<dbReference type="InterPro" id="IPR038765">
    <property type="entry name" value="Papain-like_cys_pep_sf"/>
</dbReference>
<evidence type="ECO:0000256" key="14">
    <source>
        <dbReference type="ARBA" id="ARBA00023136"/>
    </source>
</evidence>
<dbReference type="FunFam" id="3.90.70.10:FF:000075">
    <property type="entry name" value="Ubiquitin carboxyl-terminal hydrolase creB"/>
    <property type="match status" value="1"/>
</dbReference>
<evidence type="ECO:0000256" key="9">
    <source>
        <dbReference type="ARBA" id="ARBA00022792"/>
    </source>
</evidence>
<comment type="function">
    <text evidence="22">Transport of phosphate groups from the cytosol to the mitochondrial matrix.</text>
</comment>
<protein>
    <recommendedName>
        <fullName evidence="5">ubiquitinyl hydrolase 1</fullName>
        <ecNumber evidence="5">3.4.19.12</ecNumber>
    </recommendedName>
    <alternativeName>
        <fullName evidence="19">Carbon catabolite repression protein B</fullName>
    </alternativeName>
    <alternativeName>
        <fullName evidence="21">Deubiquitinating enzyme creB</fullName>
    </alternativeName>
    <alternativeName>
        <fullName evidence="17">Ubiquitin thioesterase creB</fullName>
    </alternativeName>
    <alternativeName>
        <fullName evidence="18">Ubiquitin-hydrolyzing enzyme creB</fullName>
    </alternativeName>
    <alternativeName>
        <fullName evidence="20">Ubiquitin-specific-processing protease creB</fullName>
    </alternativeName>
</protein>
<dbReference type="InterPro" id="IPR001394">
    <property type="entry name" value="Peptidase_C19_UCH"/>
</dbReference>
<keyword evidence="14 23" id="KW-0472">Membrane</keyword>
<keyword evidence="8" id="KW-0677">Repeat</keyword>
<dbReference type="FunFam" id="1.50.40.10:FF:000076">
    <property type="entry name" value="Mitochondrial phosphate carrier protein 2"/>
    <property type="match status" value="1"/>
</dbReference>
<feature type="region of interest" description="Disordered" evidence="24">
    <location>
        <begin position="555"/>
        <end position="625"/>
    </location>
</feature>
<dbReference type="Pfam" id="PF00153">
    <property type="entry name" value="Mito_carr"/>
    <property type="match status" value="3"/>
</dbReference>
<comment type="subcellular location">
    <subcellularLocation>
        <location evidence="2">Mitochondrion inner membrane</location>
        <topology evidence="2">Multi-pass membrane protein</topology>
    </subcellularLocation>
</comment>
<evidence type="ECO:0000256" key="6">
    <source>
        <dbReference type="ARBA" id="ARBA00022448"/>
    </source>
</evidence>
<evidence type="ECO:0000256" key="16">
    <source>
        <dbReference type="ARBA" id="ARBA00038752"/>
    </source>
</evidence>
<dbReference type="SUPFAM" id="SSF54001">
    <property type="entry name" value="Cysteine proteinases"/>
    <property type="match status" value="1"/>
</dbReference>
<comment type="caution">
    <text evidence="26">The sequence shown here is derived from an EMBL/GenBank/DDBJ whole genome shotgun (WGS) entry which is preliminary data.</text>
</comment>
<evidence type="ECO:0000256" key="21">
    <source>
        <dbReference type="ARBA" id="ARBA00042958"/>
    </source>
</evidence>
<evidence type="ECO:0000313" key="27">
    <source>
        <dbReference type="Proteomes" id="UP000481858"/>
    </source>
</evidence>
<dbReference type="GO" id="GO:0005315">
    <property type="term" value="F:phosphate transmembrane transporter activity"/>
    <property type="evidence" value="ECO:0007669"/>
    <property type="project" value="InterPro"/>
</dbReference>
<dbReference type="InterPro" id="IPR044677">
    <property type="entry name" value="SLC25A3/Pic2/Mir1-like"/>
</dbReference>
<comment type="function">
    <text evidence="15">Ubiquitin thioesterase component of the regulatory network controlling carbon source utilization through ubiquitination and deubiquitination involving creA, creB, creC, creD and acrB. Deubiquitinates the creA catabolic repressor and the quinate permease qutD. Also plays a role in response to carbon starvation and the control of extracellular proteases activity.</text>
</comment>
<dbReference type="PANTHER" id="PTHR45671:SF10">
    <property type="entry name" value="SOLUTE CARRIER FAMILY 25 MEMBER 3"/>
    <property type="match status" value="1"/>
</dbReference>
<dbReference type="GO" id="GO:1990547">
    <property type="term" value="P:mitochondrial phosphate ion transmembrane transport"/>
    <property type="evidence" value="ECO:0007669"/>
    <property type="project" value="InterPro"/>
</dbReference>
<organism evidence="26 27">
    <name type="scientific">Xylaria multiplex</name>
    <dbReference type="NCBI Taxonomy" id="323545"/>
    <lineage>
        <taxon>Eukaryota</taxon>
        <taxon>Fungi</taxon>
        <taxon>Dikarya</taxon>
        <taxon>Ascomycota</taxon>
        <taxon>Pezizomycotina</taxon>
        <taxon>Sordariomycetes</taxon>
        <taxon>Xylariomycetidae</taxon>
        <taxon>Xylariales</taxon>
        <taxon>Xylariaceae</taxon>
        <taxon>Xylaria</taxon>
    </lineage>
</organism>
<evidence type="ECO:0000259" key="25">
    <source>
        <dbReference type="PROSITE" id="PS50235"/>
    </source>
</evidence>
<dbReference type="Pfam" id="PF00443">
    <property type="entry name" value="UCH"/>
    <property type="match status" value="1"/>
</dbReference>
<keyword evidence="13" id="KW-0496">Mitochondrion</keyword>
<evidence type="ECO:0000256" key="11">
    <source>
        <dbReference type="ARBA" id="ARBA00022807"/>
    </source>
</evidence>
<name>A0A7C8ISN5_9PEZI</name>
<dbReference type="CDD" id="cd02663">
    <property type="entry name" value="Peptidase_C19G"/>
    <property type="match status" value="1"/>
</dbReference>
<keyword evidence="27" id="KW-1185">Reference proteome</keyword>
<dbReference type="InParanoid" id="A0A7C8ISN5"/>
<feature type="region of interest" description="Disordered" evidence="24">
    <location>
        <begin position="15"/>
        <end position="37"/>
    </location>
</feature>
<keyword evidence="6" id="KW-0813">Transport</keyword>
<evidence type="ECO:0000256" key="24">
    <source>
        <dbReference type="SAM" id="MobiDB-lite"/>
    </source>
</evidence>
<dbReference type="PANTHER" id="PTHR45671">
    <property type="entry name" value="SOLUTE CARRIER FAMILY 25 (MITOCHONDRIAL CARRIER PHOSPHATE CARRIER), MEMBER 3, LIKE-RELATED-RELATED"/>
    <property type="match status" value="1"/>
</dbReference>
<dbReference type="Gene3D" id="1.50.40.10">
    <property type="entry name" value="Mitochondrial carrier domain"/>
    <property type="match status" value="2"/>
</dbReference>
<dbReference type="GO" id="GO:0035434">
    <property type="term" value="P:copper ion transmembrane transport"/>
    <property type="evidence" value="ECO:0007669"/>
    <property type="project" value="UniProtKB-ARBA"/>
</dbReference>
<dbReference type="SUPFAM" id="SSF103506">
    <property type="entry name" value="Mitochondrial carrier"/>
    <property type="match status" value="1"/>
</dbReference>
<dbReference type="OrthoDB" id="27652at2759"/>
<dbReference type="PROSITE" id="PS50920">
    <property type="entry name" value="SOLCAR"/>
    <property type="match status" value="3"/>
</dbReference>
<feature type="compositionally biased region" description="Pro residues" evidence="24">
    <location>
        <begin position="1001"/>
        <end position="1014"/>
    </location>
</feature>
<dbReference type="PROSITE" id="PS50330">
    <property type="entry name" value="UIM"/>
    <property type="match status" value="1"/>
</dbReference>
<keyword evidence="11" id="KW-0645">Protease</keyword>
<dbReference type="EC" id="3.4.19.12" evidence="5"/>
<comment type="subunit">
    <text evidence="16">Interacts with creA, creC and qutD.</text>
</comment>
<evidence type="ECO:0000256" key="10">
    <source>
        <dbReference type="ARBA" id="ARBA00022801"/>
    </source>
</evidence>
<dbReference type="InterPro" id="IPR023395">
    <property type="entry name" value="MCP_dom_sf"/>
</dbReference>